<evidence type="ECO:0000313" key="9">
    <source>
        <dbReference type="Proteomes" id="UP001214854"/>
    </source>
</evidence>
<evidence type="ECO:0000259" key="7">
    <source>
        <dbReference type="PROSITE" id="PS51384"/>
    </source>
</evidence>
<evidence type="ECO:0000256" key="5">
    <source>
        <dbReference type="SAM" id="Phobius"/>
    </source>
</evidence>
<organism evidence="8 9">
    <name type="scientific">Asticcacaulis aquaticus</name>
    <dbReference type="NCBI Taxonomy" id="2984212"/>
    <lineage>
        <taxon>Bacteria</taxon>
        <taxon>Pseudomonadati</taxon>
        <taxon>Pseudomonadota</taxon>
        <taxon>Alphaproteobacteria</taxon>
        <taxon>Caulobacterales</taxon>
        <taxon>Caulobacteraceae</taxon>
        <taxon>Asticcacaulis</taxon>
    </lineage>
</organism>
<dbReference type="Gene3D" id="2.40.30.10">
    <property type="entry name" value="Translation factors"/>
    <property type="match status" value="1"/>
</dbReference>
<accession>A0ABT5HX38</accession>
<reference evidence="8 9" key="1">
    <citation type="submission" date="2023-01" db="EMBL/GenBank/DDBJ databases">
        <title>Novel species of the genus Asticcacaulis isolated from rivers.</title>
        <authorList>
            <person name="Lu H."/>
        </authorList>
    </citation>
    <scope>NUCLEOTIDE SEQUENCE [LARGE SCALE GENOMIC DNA]</scope>
    <source>
        <strain evidence="8 9">BYS171W</strain>
    </source>
</reference>
<dbReference type="EMBL" id="JAQQKX010000014">
    <property type="protein sequence ID" value="MDC7684640.1"/>
    <property type="molecule type" value="Genomic_DNA"/>
</dbReference>
<dbReference type="InterPro" id="IPR001433">
    <property type="entry name" value="OxRdtase_FAD/NAD-bd"/>
</dbReference>
<evidence type="ECO:0000256" key="2">
    <source>
        <dbReference type="ARBA" id="ARBA00022643"/>
    </source>
</evidence>
<protein>
    <recommendedName>
        <fullName evidence="4">NADPH--hemoprotein reductase</fullName>
        <ecNumber evidence="4">1.6.2.4</ecNumber>
    </recommendedName>
</protein>
<dbReference type="PRINTS" id="PR00369">
    <property type="entry name" value="FLAVODOXIN"/>
</dbReference>
<dbReference type="InterPro" id="IPR017927">
    <property type="entry name" value="FAD-bd_FR_type"/>
</dbReference>
<keyword evidence="5" id="KW-1133">Transmembrane helix</keyword>
<feature type="domain" description="Flavodoxin-like" evidence="6">
    <location>
        <begin position="44"/>
        <end position="188"/>
    </location>
</feature>
<dbReference type="InterPro" id="IPR008254">
    <property type="entry name" value="Flavodoxin/NO_synth"/>
</dbReference>
<dbReference type="SUPFAM" id="SSF52218">
    <property type="entry name" value="Flavoproteins"/>
    <property type="match status" value="1"/>
</dbReference>
<evidence type="ECO:0000313" key="8">
    <source>
        <dbReference type="EMBL" id="MDC7684640.1"/>
    </source>
</evidence>
<dbReference type="Proteomes" id="UP001214854">
    <property type="component" value="Unassembled WGS sequence"/>
</dbReference>
<dbReference type="PANTHER" id="PTHR19384:SF17">
    <property type="entry name" value="NADPH--CYTOCHROME P450 REDUCTASE"/>
    <property type="match status" value="1"/>
</dbReference>
<sequence length="438" mass="47128">MIELVNHDPLRLSLAAGAGVLWLFMSAAILWPKGRKGSAETVDALILSASQTGQAEELARHTQKTLAAGGLTTRYVSIGAVDAADLQNAKLILCVASTTGVGDAPDDGRVFEKALMATTPHLSAQSFAVLALGDRSYEDFCAFGHRIDDWLKACGATAKKPVLEVDDLDATALKTWENYLAEWGGSHVEESNPFAPWTLNARARLNPDSPAAGLFRIDFTVPEGASWQAGDLAEILTPDGHRRDYSIATLPEEGRLSLFVREVIKDDGSRGVGSGLLTHALNPADTVPMRLKSHKGFHAPAGQGPVLLIAAGSGLAGLRPHLIALAAQGRPCWLVYGERHPVNDGALSRDMQAWQTQGRLKRLDLAFSRPDDGVKRYVQDVLDHRAEAVRDYLGAEGAVMVCGGLDMGRAVEATLRRIMGETWLDAALTGGHYRRDLY</sequence>
<dbReference type="InterPro" id="IPR039261">
    <property type="entry name" value="FNR_nucleotide-bd"/>
</dbReference>
<feature type="domain" description="FAD-binding FR-type" evidence="7">
    <location>
        <begin position="192"/>
        <end position="300"/>
    </location>
</feature>
<gene>
    <name evidence="8" type="ORF">PQU92_15245</name>
</gene>
<dbReference type="Pfam" id="PF00175">
    <property type="entry name" value="NAD_binding_1"/>
    <property type="match status" value="1"/>
</dbReference>
<keyword evidence="9" id="KW-1185">Reference proteome</keyword>
<dbReference type="Gene3D" id="3.40.50.360">
    <property type="match status" value="1"/>
</dbReference>
<keyword evidence="5" id="KW-0472">Membrane</keyword>
<dbReference type="InterPro" id="IPR001094">
    <property type="entry name" value="Flavdoxin-like"/>
</dbReference>
<dbReference type="SUPFAM" id="SSF52343">
    <property type="entry name" value="Ferredoxin reductase-like, C-terminal NADP-linked domain"/>
    <property type="match status" value="1"/>
</dbReference>
<dbReference type="InterPro" id="IPR029039">
    <property type="entry name" value="Flavoprotein-like_sf"/>
</dbReference>
<dbReference type="Pfam" id="PF00258">
    <property type="entry name" value="Flavodoxin_1"/>
    <property type="match status" value="1"/>
</dbReference>
<dbReference type="InterPro" id="IPR017938">
    <property type="entry name" value="Riboflavin_synthase-like_b-brl"/>
</dbReference>
<dbReference type="RefSeq" id="WP_272749111.1">
    <property type="nucleotide sequence ID" value="NZ_JAQQKX010000014.1"/>
</dbReference>
<dbReference type="Gene3D" id="3.40.50.80">
    <property type="entry name" value="Nucleotide-binding domain of ferredoxin-NADP reductase (FNR) module"/>
    <property type="match status" value="1"/>
</dbReference>
<keyword evidence="1" id="KW-0285">Flavoprotein</keyword>
<keyword evidence="2" id="KW-0288">FMN</keyword>
<dbReference type="PANTHER" id="PTHR19384">
    <property type="entry name" value="NITRIC OXIDE SYNTHASE-RELATED"/>
    <property type="match status" value="1"/>
</dbReference>
<keyword evidence="3" id="KW-0813">Transport</keyword>
<proteinExistence type="predicted"/>
<dbReference type="EC" id="1.6.2.4" evidence="4"/>
<dbReference type="SUPFAM" id="SSF63380">
    <property type="entry name" value="Riboflavin synthase domain-like"/>
    <property type="match status" value="1"/>
</dbReference>
<dbReference type="PROSITE" id="PS50902">
    <property type="entry name" value="FLAVODOXIN_LIKE"/>
    <property type="match status" value="1"/>
</dbReference>
<evidence type="ECO:0000256" key="3">
    <source>
        <dbReference type="ARBA" id="ARBA00022982"/>
    </source>
</evidence>
<keyword evidence="5" id="KW-0812">Transmembrane</keyword>
<feature type="transmembrane region" description="Helical" evidence="5">
    <location>
        <begin position="12"/>
        <end position="31"/>
    </location>
</feature>
<comment type="caution">
    <text evidence="8">The sequence shown here is derived from an EMBL/GenBank/DDBJ whole genome shotgun (WGS) entry which is preliminary data.</text>
</comment>
<keyword evidence="3" id="KW-0249">Electron transport</keyword>
<dbReference type="PROSITE" id="PS51384">
    <property type="entry name" value="FAD_FR"/>
    <property type="match status" value="1"/>
</dbReference>
<name>A0ABT5HX38_9CAUL</name>
<evidence type="ECO:0000259" key="6">
    <source>
        <dbReference type="PROSITE" id="PS50902"/>
    </source>
</evidence>
<evidence type="ECO:0000256" key="4">
    <source>
        <dbReference type="ARBA" id="ARBA00023797"/>
    </source>
</evidence>
<evidence type="ECO:0000256" key="1">
    <source>
        <dbReference type="ARBA" id="ARBA00022630"/>
    </source>
</evidence>